<gene>
    <name evidence="9" type="ORF">SCARR_01815</name>
</gene>
<proteinExistence type="inferred from homology"/>
<comment type="similarity">
    <text evidence="2">Belongs to the sulfatase family.</text>
</comment>
<dbReference type="InterPro" id="IPR035874">
    <property type="entry name" value="IDS"/>
</dbReference>
<dbReference type="PANTHER" id="PTHR45953:SF1">
    <property type="entry name" value="IDURONATE 2-SULFATASE"/>
    <property type="match status" value="1"/>
</dbReference>
<evidence type="ECO:0000313" key="10">
    <source>
        <dbReference type="Proteomes" id="UP000346198"/>
    </source>
</evidence>
<dbReference type="CDD" id="cd16030">
    <property type="entry name" value="iduronate-2-sulfatase"/>
    <property type="match status" value="1"/>
</dbReference>
<evidence type="ECO:0000256" key="7">
    <source>
        <dbReference type="SAM" id="SignalP"/>
    </source>
</evidence>
<protein>
    <submittedName>
        <fullName evidence="9">Arylsulfatase</fullName>
    </submittedName>
</protein>
<name>A0A6C2UKP6_9BACT</name>
<dbReference type="GO" id="GO:0046872">
    <property type="term" value="F:metal ion binding"/>
    <property type="evidence" value="ECO:0007669"/>
    <property type="project" value="UniProtKB-KW"/>
</dbReference>
<feature type="signal peptide" evidence="7">
    <location>
        <begin position="1"/>
        <end position="22"/>
    </location>
</feature>
<evidence type="ECO:0000259" key="8">
    <source>
        <dbReference type="Pfam" id="PF00884"/>
    </source>
</evidence>
<accession>A0A6C2UKP6</accession>
<evidence type="ECO:0000256" key="1">
    <source>
        <dbReference type="ARBA" id="ARBA00001913"/>
    </source>
</evidence>
<keyword evidence="3" id="KW-0479">Metal-binding</keyword>
<dbReference type="Pfam" id="PF00884">
    <property type="entry name" value="Sulfatase"/>
    <property type="match status" value="1"/>
</dbReference>
<dbReference type="InterPro" id="IPR017850">
    <property type="entry name" value="Alkaline_phosphatase_core_sf"/>
</dbReference>
<dbReference type="EMBL" id="CAAHFH010000001">
    <property type="protein sequence ID" value="VGO19756.1"/>
    <property type="molecule type" value="Genomic_DNA"/>
</dbReference>
<organism evidence="9 10">
    <name type="scientific">Pontiella sulfatireligans</name>
    <dbReference type="NCBI Taxonomy" id="2750658"/>
    <lineage>
        <taxon>Bacteria</taxon>
        <taxon>Pseudomonadati</taxon>
        <taxon>Kiritimatiellota</taxon>
        <taxon>Kiritimatiellia</taxon>
        <taxon>Kiritimatiellales</taxon>
        <taxon>Pontiellaceae</taxon>
        <taxon>Pontiella</taxon>
    </lineage>
</organism>
<evidence type="ECO:0000256" key="5">
    <source>
        <dbReference type="ARBA" id="ARBA00022801"/>
    </source>
</evidence>
<dbReference type="AlphaFoldDB" id="A0A6C2UKP6"/>
<dbReference type="GO" id="GO:0005737">
    <property type="term" value="C:cytoplasm"/>
    <property type="evidence" value="ECO:0007669"/>
    <property type="project" value="TreeGrafter"/>
</dbReference>
<evidence type="ECO:0000256" key="6">
    <source>
        <dbReference type="ARBA" id="ARBA00022837"/>
    </source>
</evidence>
<dbReference type="RefSeq" id="WP_136061176.1">
    <property type="nucleotide sequence ID" value="NZ_CAAHFH010000001.1"/>
</dbReference>
<comment type="cofactor">
    <cofactor evidence="1">
        <name>Ca(2+)</name>
        <dbReference type="ChEBI" id="CHEBI:29108"/>
    </cofactor>
</comment>
<keyword evidence="4 7" id="KW-0732">Signal</keyword>
<dbReference type="SUPFAM" id="SSF53649">
    <property type="entry name" value="Alkaline phosphatase-like"/>
    <property type="match status" value="1"/>
</dbReference>
<feature type="chain" id="PRO_5028969839" evidence="7">
    <location>
        <begin position="23"/>
        <end position="483"/>
    </location>
</feature>
<dbReference type="GO" id="GO:0004423">
    <property type="term" value="F:iduronate-2-sulfatase activity"/>
    <property type="evidence" value="ECO:0007669"/>
    <property type="project" value="InterPro"/>
</dbReference>
<dbReference type="Gene3D" id="3.40.720.10">
    <property type="entry name" value="Alkaline Phosphatase, subunit A"/>
    <property type="match status" value="1"/>
</dbReference>
<keyword evidence="5" id="KW-0378">Hydrolase</keyword>
<dbReference type="Proteomes" id="UP000346198">
    <property type="component" value="Unassembled WGS sequence"/>
</dbReference>
<evidence type="ECO:0000256" key="4">
    <source>
        <dbReference type="ARBA" id="ARBA00022729"/>
    </source>
</evidence>
<dbReference type="PANTHER" id="PTHR45953">
    <property type="entry name" value="IDURONATE 2-SULFATASE"/>
    <property type="match status" value="1"/>
</dbReference>
<evidence type="ECO:0000256" key="3">
    <source>
        <dbReference type="ARBA" id="ARBA00022723"/>
    </source>
</evidence>
<evidence type="ECO:0000256" key="2">
    <source>
        <dbReference type="ARBA" id="ARBA00008779"/>
    </source>
</evidence>
<feature type="domain" description="Sulfatase N-terminal" evidence="8">
    <location>
        <begin position="26"/>
        <end position="362"/>
    </location>
</feature>
<dbReference type="InterPro" id="IPR000917">
    <property type="entry name" value="Sulfatase_N"/>
</dbReference>
<reference evidence="9 10" key="1">
    <citation type="submission" date="2019-04" db="EMBL/GenBank/DDBJ databases">
        <authorList>
            <person name="Van Vliet M D."/>
        </authorList>
    </citation>
    <scope>NUCLEOTIDE SEQUENCE [LARGE SCALE GENOMIC DNA]</scope>
    <source>
        <strain evidence="9 10">F21</strain>
    </source>
</reference>
<evidence type="ECO:0000313" key="9">
    <source>
        <dbReference type="EMBL" id="VGO19756.1"/>
    </source>
</evidence>
<keyword evidence="10" id="KW-1185">Reference proteome</keyword>
<sequence length="483" mass="54892">MKKISGWMVLTGLLVGVLCVDANPQPNILFIAIDDMNDWTGFLGGHPQAQTPNMDKLAKKGVNFSNAHCSAPGCSPSRNSLLYGVEPFKSGLYVFYDQAGFSDKILEGYTSLPEFFKANGYGTYGSGKIHHRREPTGVEWTEFYEKEKTNPLKFDDVEGYRQGKSGKMRFSPTLSPLEDHTDYKNASFGVDVLGRKHDKPFFLAVGIIRPHLPFTCPKQFFDLYPATVEPPRINPTDHSDIPAVGKAMAKMNDDRRFKQDEAWNKVRRAYLACISWADYNIGRLLDALEESSYADNTVVVLWSDHGYALGEKKHFRKFALWEETTRVPFIIWDAREKKAIAGREVKDGVSLINIYRTLSEMSGLEAPDYVDGFSLVPQLNKPDTPVEGQAICTWGRGNYTVRTRDWRYTRYYDGGEELYDHTKDPDEWSNLAKNPEYADMKKRLSAKLPQQEVPIVMDGLEEWSVPYSADKPLDKKKDKKGKK</sequence>
<keyword evidence="6" id="KW-0106">Calcium</keyword>